<evidence type="ECO:0000313" key="4">
    <source>
        <dbReference type="Proteomes" id="UP000678393"/>
    </source>
</evidence>
<keyword evidence="4" id="KW-1185">Reference proteome</keyword>
<name>A0A8S3YF32_9EUPU</name>
<reference evidence="3" key="1">
    <citation type="submission" date="2021-04" db="EMBL/GenBank/DDBJ databases">
        <authorList>
            <consortium name="Molecular Ecology Group"/>
        </authorList>
    </citation>
    <scope>NUCLEOTIDE SEQUENCE</scope>
</reference>
<feature type="compositionally biased region" description="Basic and acidic residues" evidence="2">
    <location>
        <begin position="1354"/>
        <end position="1376"/>
    </location>
</feature>
<comment type="caution">
    <text evidence="3">The sequence shown here is derived from an EMBL/GenBank/DDBJ whole genome shotgun (WGS) entry which is preliminary data.</text>
</comment>
<organism evidence="3 4">
    <name type="scientific">Candidula unifasciata</name>
    <dbReference type="NCBI Taxonomy" id="100452"/>
    <lineage>
        <taxon>Eukaryota</taxon>
        <taxon>Metazoa</taxon>
        <taxon>Spiralia</taxon>
        <taxon>Lophotrochozoa</taxon>
        <taxon>Mollusca</taxon>
        <taxon>Gastropoda</taxon>
        <taxon>Heterobranchia</taxon>
        <taxon>Euthyneura</taxon>
        <taxon>Panpulmonata</taxon>
        <taxon>Eupulmonata</taxon>
        <taxon>Stylommatophora</taxon>
        <taxon>Helicina</taxon>
        <taxon>Helicoidea</taxon>
        <taxon>Geomitridae</taxon>
        <taxon>Candidula</taxon>
    </lineage>
</organism>
<dbReference type="CDD" id="cd00009">
    <property type="entry name" value="AAA"/>
    <property type="match status" value="1"/>
</dbReference>
<gene>
    <name evidence="3" type="ORF">CUNI_LOCUS642</name>
</gene>
<feature type="region of interest" description="Disordered" evidence="2">
    <location>
        <begin position="100"/>
        <end position="119"/>
    </location>
</feature>
<sequence length="1797" mass="202701">MGGTSYPDGRPPSPYLHRPPAHYVTLVHPQKNSIKAKYPHLPDFKQLQHPSNSRGLPPPPAVYSPKPFITYSHLPHDRVWLESFPHISGSPSMNHICASPPKPDAASYGEHSQGHSPSFMDCSSASQFITQHPPPAVRTSPGQQVQHPLFPAQFLHPPPYHHPSLYNSGHMFPYVVVHSGASDMVHSSANNNVYFDHSQAVYNSDTTNTFITDKPPDLYVHPGYAQLTSSHVPLQKVQDSYSLNTYSSPITIPLDHALTDQNQSKPPKKLNAVEEEAYTFVASFCPHLGEKPYCLPPVKRSKHPDKSIKQLAVGMESEKRVLGSFERYFAEQQIPVLMLCHYPLTGFMQVYKHEMSSPDRDFASLPGEHSRSTLTLLLLSDVFSVTLVTVSIISGNSDFAYIQKGVHKAAAHMKRCSRAVSKWLTFLDVVPDVRQVIAFPNLKKVVLQRIVKDKQFQESLDSVATLHVDDLSAPFEEEWSAPEHKQRFRQWMQEKIICHASKLTRDNLRLVVGALLSPRLSQVDFVNDQSQISPITEISGSQKSTENIGDVSQLKLTIDGLTKPFDCFMDEYVMSYYPKLDKVTYRVPPIHFNIQSLRKPSDYIQITQDGSLAVKPTLVLEDIKHKTLISIDSAGESKQNIPRHSDSAGESVHKTLIDHDSRYFQGMDQIQNRRELENTRDSCNEIMPHGKSHRELSDPFIKGRLHPGLQQTEISINRSEQNLVSNYIHASPISIRKGKSVAQSSIRIQDSCLDSSEESMQNPSYLSNSSPQLSDLEAGSRKTSLSEAVLERRRAASAYLESLQDVDILSEVMTKDVRADEGENRVIGALEKLGQQFGPMFIICDYQYNNYLNKLREEMFSKGETCRPIRAFGQTMRAEHDCLILHKKYGVLVVCIKAIGDNFNDWGASEQQKITSTNKILEKAVKQLEREEAMIRHVTLDLDKKLACHKLIALPNMTRASVEQALAADRVLAEKIQGTLGHGAGLFLCSDELPAKFQSVWDDEGGSVWSKLVGWWKQVEHLFKKAGRELSTQIYRQIVGRYCGLLSTVEVWSPTNPRVEVRNASEAVSECAGRFCKLVLLPHQLEALCSNDRRVFLYGPPGSGKTLVLMLKAREWLLAGHTVILINSRPGSLEGFPYMYGVYRRLQETMAQLKVHNYHLLMIRIDSLHFRAEDLAGVMPSCCVIMDEVSASCHEIIEHLCCLQVRHFWCAGLFEDDKPNTKQVFTSHKMDKIIRCPPVIQSIMKLTEQDVKIQMPYKDLYQSSFIGSISPLLHRRDAVSSDDERSSDKENCPALSNRGEVKKMNVLAQKTLNKFGVQCSKESSLGSRFWVELSSHKQSSEEFCEKTYFSDRLREESRSESLNQRLREKYGGEKRNSAMSNNKQNNNKVHHEKTGCPPEQGENCQAEVKFDLDSLNQRLQEKYGKRTETSTLSEDDENSRHEPAPTGYSHEQRKDTQAEVKYDPDSLNHRLQKYGRKEENEDKLNDRHHSEAHDKKTDCSQEQTQESQLEVKYDIESLNRRLQKVYGGKEENMDRPGISEQPLFEPQRYCSFDPQSYCCSSAEMGLPTDGPRPHIIDHGSHAKSGDPKDCFQCGQKVAEVLEGLVRPDSGARDASARNHLQSLQKSRLVSGLSYPGGGRMRPAKPSDSKLTLSSSVHIKSGLQVRHKLNAYLDSRSLVWSDVLVVAQDMPKDCAFVAALRSRQIPVEVLMTGKTFQIEDLQMRKLVITRYKEVTGLERPVIVFVPTHAPSQLPPSRSPTSALDIHLGQSIARLSPEDRTALYHMASRSLASLLLVLT</sequence>
<feature type="region of interest" description="Disordered" evidence="2">
    <location>
        <begin position="1422"/>
        <end position="1507"/>
    </location>
</feature>
<feature type="region of interest" description="Disordered" evidence="2">
    <location>
        <begin position="1354"/>
        <end position="1402"/>
    </location>
</feature>
<feature type="coiled-coil region" evidence="1">
    <location>
        <begin position="911"/>
        <end position="941"/>
    </location>
</feature>
<accession>A0A8S3YF32</accession>
<dbReference type="Proteomes" id="UP000678393">
    <property type="component" value="Unassembled WGS sequence"/>
</dbReference>
<feature type="compositionally biased region" description="Basic and acidic residues" evidence="2">
    <location>
        <begin position="1450"/>
        <end position="1468"/>
    </location>
</feature>
<evidence type="ECO:0000256" key="2">
    <source>
        <dbReference type="SAM" id="MobiDB-lite"/>
    </source>
</evidence>
<feature type="region of interest" description="Disordered" evidence="2">
    <location>
        <begin position="753"/>
        <end position="778"/>
    </location>
</feature>
<feature type="compositionally biased region" description="Polar residues" evidence="2">
    <location>
        <begin position="753"/>
        <end position="773"/>
    </location>
</feature>
<dbReference type="SUPFAM" id="SSF52540">
    <property type="entry name" value="P-loop containing nucleoside triphosphate hydrolases"/>
    <property type="match status" value="1"/>
</dbReference>
<proteinExistence type="predicted"/>
<evidence type="ECO:0000313" key="3">
    <source>
        <dbReference type="EMBL" id="CAG5115084.1"/>
    </source>
</evidence>
<dbReference type="EMBL" id="CAJHNH020000074">
    <property type="protein sequence ID" value="CAG5115084.1"/>
    <property type="molecule type" value="Genomic_DNA"/>
</dbReference>
<feature type="region of interest" description="Disordered" evidence="2">
    <location>
        <begin position="1"/>
        <end position="20"/>
    </location>
</feature>
<keyword evidence="1" id="KW-0175">Coiled coil</keyword>
<feature type="compositionally biased region" description="Basic and acidic residues" evidence="2">
    <location>
        <begin position="1475"/>
        <end position="1499"/>
    </location>
</feature>
<dbReference type="OrthoDB" id="6149346at2759"/>
<protein>
    <submittedName>
        <fullName evidence="3">Uncharacterized protein</fullName>
    </submittedName>
</protein>
<evidence type="ECO:0000256" key="1">
    <source>
        <dbReference type="SAM" id="Coils"/>
    </source>
</evidence>
<dbReference type="InterPro" id="IPR027417">
    <property type="entry name" value="P-loop_NTPase"/>
</dbReference>